<feature type="domain" description="ABC transporter" evidence="5">
    <location>
        <begin position="23"/>
        <end position="259"/>
    </location>
</feature>
<dbReference type="PROSITE" id="PS00211">
    <property type="entry name" value="ABC_TRANSPORTER_1"/>
    <property type="match status" value="1"/>
</dbReference>
<dbReference type="InterPro" id="IPR017911">
    <property type="entry name" value="MacB-like_ATP-bd"/>
</dbReference>
<keyword evidence="7" id="KW-1185">Reference proteome</keyword>
<feature type="region of interest" description="Disordered" evidence="4">
    <location>
        <begin position="259"/>
        <end position="281"/>
    </location>
</feature>
<sequence>MSGDPVAAGILLADPPAGTDGVVVLDRVTKVYPGGVTALGGVTLAIRPGELVAIVGPSGSGKSTMLHLIGTLDRPSTGTVHIDGYDVAKLSDRQLSALRSSRIGFVFQQFHLAPGVPVLDNVADGLLYAGVPLGERRRRAEAALVRVGLGHRLDHRPHELSGGERQRVAIARAVVGSPALLLADEPTGNLDSASGAGVLALLRELNAAGTTVVVITHDREIAASLPRQVQMRDGVVLTDSAAAVDTAAGAAGGPARAAVGSAPGGAVGSAPGSAPGAAVGSAPGGAVGGGRFAPIASNGVG</sequence>
<name>A0ABQ4DSL5_9ACTN</name>
<dbReference type="InterPro" id="IPR003439">
    <property type="entry name" value="ABC_transporter-like_ATP-bd"/>
</dbReference>
<protein>
    <recommendedName>
        <fullName evidence="5">ABC transporter domain-containing protein</fullName>
    </recommendedName>
</protein>
<dbReference type="InterPro" id="IPR027417">
    <property type="entry name" value="P-loop_NTPase"/>
</dbReference>
<proteinExistence type="predicted"/>
<dbReference type="Pfam" id="PF00005">
    <property type="entry name" value="ABC_tran"/>
    <property type="match status" value="1"/>
</dbReference>
<dbReference type="Gene3D" id="3.40.50.300">
    <property type="entry name" value="P-loop containing nucleotide triphosphate hydrolases"/>
    <property type="match status" value="1"/>
</dbReference>
<keyword evidence="2" id="KW-0547">Nucleotide-binding</keyword>
<dbReference type="SMART" id="SM00382">
    <property type="entry name" value="AAA"/>
    <property type="match status" value="1"/>
</dbReference>
<dbReference type="PANTHER" id="PTHR24220">
    <property type="entry name" value="IMPORT ATP-BINDING PROTEIN"/>
    <property type="match status" value="1"/>
</dbReference>
<dbReference type="InterPro" id="IPR015854">
    <property type="entry name" value="ABC_transpr_LolD-like"/>
</dbReference>
<organism evidence="6 7">
    <name type="scientific">Plantactinospora endophytica</name>
    <dbReference type="NCBI Taxonomy" id="673535"/>
    <lineage>
        <taxon>Bacteria</taxon>
        <taxon>Bacillati</taxon>
        <taxon>Actinomycetota</taxon>
        <taxon>Actinomycetes</taxon>
        <taxon>Micromonosporales</taxon>
        <taxon>Micromonosporaceae</taxon>
        <taxon>Plantactinospora</taxon>
    </lineage>
</organism>
<keyword evidence="1" id="KW-0813">Transport</keyword>
<gene>
    <name evidence="6" type="ORF">Pen02_00330</name>
</gene>
<evidence type="ECO:0000259" key="5">
    <source>
        <dbReference type="PROSITE" id="PS50893"/>
    </source>
</evidence>
<dbReference type="PROSITE" id="PS50893">
    <property type="entry name" value="ABC_TRANSPORTER_2"/>
    <property type="match status" value="1"/>
</dbReference>
<evidence type="ECO:0000256" key="1">
    <source>
        <dbReference type="ARBA" id="ARBA00022448"/>
    </source>
</evidence>
<dbReference type="SUPFAM" id="SSF52540">
    <property type="entry name" value="P-loop containing nucleoside triphosphate hydrolases"/>
    <property type="match status" value="1"/>
</dbReference>
<evidence type="ECO:0000256" key="4">
    <source>
        <dbReference type="SAM" id="MobiDB-lite"/>
    </source>
</evidence>
<dbReference type="CDD" id="cd03255">
    <property type="entry name" value="ABC_MJ0796_LolCDE_FtsE"/>
    <property type="match status" value="1"/>
</dbReference>
<comment type="caution">
    <text evidence="6">The sequence shown here is derived from an EMBL/GenBank/DDBJ whole genome shotgun (WGS) entry which is preliminary data.</text>
</comment>
<keyword evidence="3" id="KW-0067">ATP-binding</keyword>
<evidence type="ECO:0000313" key="7">
    <source>
        <dbReference type="Proteomes" id="UP000646749"/>
    </source>
</evidence>
<reference evidence="6 7" key="1">
    <citation type="submission" date="2021-01" db="EMBL/GenBank/DDBJ databases">
        <title>Whole genome shotgun sequence of Plantactinospora endophytica NBRC 110450.</title>
        <authorList>
            <person name="Komaki H."/>
            <person name="Tamura T."/>
        </authorList>
    </citation>
    <scope>NUCLEOTIDE SEQUENCE [LARGE SCALE GENOMIC DNA]</scope>
    <source>
        <strain evidence="6 7">NBRC 110450</strain>
    </source>
</reference>
<dbReference type="InterPro" id="IPR017871">
    <property type="entry name" value="ABC_transporter-like_CS"/>
</dbReference>
<dbReference type="Proteomes" id="UP000646749">
    <property type="component" value="Unassembled WGS sequence"/>
</dbReference>
<evidence type="ECO:0000256" key="3">
    <source>
        <dbReference type="ARBA" id="ARBA00022840"/>
    </source>
</evidence>
<dbReference type="InterPro" id="IPR003593">
    <property type="entry name" value="AAA+_ATPase"/>
</dbReference>
<accession>A0ABQ4DSL5</accession>
<evidence type="ECO:0000256" key="2">
    <source>
        <dbReference type="ARBA" id="ARBA00022741"/>
    </source>
</evidence>
<dbReference type="EMBL" id="BONW01000001">
    <property type="protein sequence ID" value="GIG85097.1"/>
    <property type="molecule type" value="Genomic_DNA"/>
</dbReference>
<dbReference type="PANTHER" id="PTHR24220:SF86">
    <property type="entry name" value="ABC TRANSPORTER ABCH.1"/>
    <property type="match status" value="1"/>
</dbReference>
<feature type="compositionally biased region" description="Low complexity" evidence="4">
    <location>
        <begin position="268"/>
        <end position="281"/>
    </location>
</feature>
<evidence type="ECO:0000313" key="6">
    <source>
        <dbReference type="EMBL" id="GIG85097.1"/>
    </source>
</evidence>